<keyword evidence="1" id="KW-0812">Transmembrane</keyword>
<dbReference type="Proteomes" id="UP000250266">
    <property type="component" value="Unassembled WGS sequence"/>
</dbReference>
<name>A0A8E2EDK9_9PEZI</name>
<dbReference type="EMBL" id="KV744907">
    <property type="protein sequence ID" value="OCK81834.1"/>
    <property type="molecule type" value="Genomic_DNA"/>
</dbReference>
<evidence type="ECO:0000256" key="1">
    <source>
        <dbReference type="SAM" id="Phobius"/>
    </source>
</evidence>
<protein>
    <submittedName>
        <fullName evidence="2">Uncharacterized protein</fullName>
    </submittedName>
</protein>
<proteinExistence type="predicted"/>
<gene>
    <name evidence="2" type="ORF">K432DRAFT_5346</name>
</gene>
<dbReference type="AlphaFoldDB" id="A0A8E2EDK9"/>
<feature type="transmembrane region" description="Helical" evidence="1">
    <location>
        <begin position="46"/>
        <end position="68"/>
    </location>
</feature>
<accession>A0A8E2EDK9</accession>
<keyword evidence="3" id="KW-1185">Reference proteome</keyword>
<evidence type="ECO:0000313" key="2">
    <source>
        <dbReference type="EMBL" id="OCK81834.1"/>
    </source>
</evidence>
<keyword evidence="1" id="KW-0472">Membrane</keyword>
<evidence type="ECO:0000313" key="3">
    <source>
        <dbReference type="Proteomes" id="UP000250266"/>
    </source>
</evidence>
<organism evidence="2 3">
    <name type="scientific">Lepidopterella palustris CBS 459.81</name>
    <dbReference type="NCBI Taxonomy" id="1314670"/>
    <lineage>
        <taxon>Eukaryota</taxon>
        <taxon>Fungi</taxon>
        <taxon>Dikarya</taxon>
        <taxon>Ascomycota</taxon>
        <taxon>Pezizomycotina</taxon>
        <taxon>Dothideomycetes</taxon>
        <taxon>Pleosporomycetidae</taxon>
        <taxon>Mytilinidiales</taxon>
        <taxon>Argynnaceae</taxon>
        <taxon>Lepidopterella</taxon>
    </lineage>
</organism>
<reference evidence="2 3" key="1">
    <citation type="journal article" date="2016" name="Nat. Commun.">
        <title>Ectomycorrhizal ecology is imprinted in the genome of the dominant symbiotic fungus Cenococcum geophilum.</title>
        <authorList>
            <consortium name="DOE Joint Genome Institute"/>
            <person name="Peter M."/>
            <person name="Kohler A."/>
            <person name="Ohm R.A."/>
            <person name="Kuo A."/>
            <person name="Krutzmann J."/>
            <person name="Morin E."/>
            <person name="Arend M."/>
            <person name="Barry K.W."/>
            <person name="Binder M."/>
            <person name="Choi C."/>
            <person name="Clum A."/>
            <person name="Copeland A."/>
            <person name="Grisel N."/>
            <person name="Haridas S."/>
            <person name="Kipfer T."/>
            <person name="LaButti K."/>
            <person name="Lindquist E."/>
            <person name="Lipzen A."/>
            <person name="Maire R."/>
            <person name="Meier B."/>
            <person name="Mihaltcheva S."/>
            <person name="Molinier V."/>
            <person name="Murat C."/>
            <person name="Poggeler S."/>
            <person name="Quandt C.A."/>
            <person name="Sperisen C."/>
            <person name="Tritt A."/>
            <person name="Tisserant E."/>
            <person name="Crous P.W."/>
            <person name="Henrissat B."/>
            <person name="Nehls U."/>
            <person name="Egli S."/>
            <person name="Spatafora J.W."/>
            <person name="Grigoriev I.V."/>
            <person name="Martin F.M."/>
        </authorList>
    </citation>
    <scope>NUCLEOTIDE SEQUENCE [LARGE SCALE GENOMIC DNA]</scope>
    <source>
        <strain evidence="2 3">CBS 459.81</strain>
    </source>
</reference>
<keyword evidence="1" id="KW-1133">Transmembrane helix</keyword>
<sequence>MQGCQVSFPRVLPPFAYLAPTIDKPRDTPHSNLEAYKVTKQMSISFGLYTVAGMVEILCSRIMLVLLADSNLRQDLSHHQCDTPSSCWQQPSHQYRTVFTRISCTQSWILFNGKTKIISFAVESKMWFYGVSFVH</sequence>